<feature type="region of interest" description="Disordered" evidence="1">
    <location>
        <begin position="1"/>
        <end position="27"/>
    </location>
</feature>
<name>A0AAN4TJ52_PSESF</name>
<dbReference type="Proteomes" id="UP000248291">
    <property type="component" value="Unassembled WGS sequence"/>
</dbReference>
<evidence type="ECO:0000313" key="2">
    <source>
        <dbReference type="EMBL" id="GBH15029.1"/>
    </source>
</evidence>
<reference evidence="2 3" key="1">
    <citation type="submission" date="2018-04" db="EMBL/GenBank/DDBJ databases">
        <title>Draft genome sequence of Pseudomonas syringae pv. actinidiae biovar 3 strains isolated from kiwifruit in Kagawa prefecture.</title>
        <authorList>
            <person name="Tabuchi M."/>
            <person name="Saito M."/>
            <person name="Fujiwara S."/>
            <person name="Sasa N."/>
            <person name="Akimitsu K."/>
            <person name="Gomi K."/>
            <person name="Konishi-Sugita S."/>
            <person name="Hamano K."/>
            <person name="Kataoka I."/>
        </authorList>
    </citation>
    <scope>NUCLEOTIDE SEQUENCE [LARGE SCALE GENOMIC DNA]</scope>
    <source>
        <strain evidence="2 3">MAFF212211</strain>
    </source>
</reference>
<dbReference type="AlphaFoldDB" id="A0AAN4TJ52"/>
<gene>
    <name evidence="2" type="ORF">KPSA3_00947</name>
</gene>
<protein>
    <submittedName>
        <fullName evidence="2">UDP-N-acetylmuramyl pentapeptide synthase</fullName>
    </submittedName>
</protein>
<sequence>MGIHHPFGPSRGARGENHIGQVRARRPLRNGRIVQTNWLLDKQGRKGGPRQLPGRRHSAVFNNQDTRGAIIEHLHYSILRRLGIQRHVGGARLENPEQADRQLP</sequence>
<accession>A0AAN4TJ52</accession>
<proteinExistence type="predicted"/>
<dbReference type="EMBL" id="BGKA01000032">
    <property type="protein sequence ID" value="GBH15029.1"/>
    <property type="molecule type" value="Genomic_DNA"/>
</dbReference>
<comment type="caution">
    <text evidence="2">The sequence shown here is derived from an EMBL/GenBank/DDBJ whole genome shotgun (WGS) entry which is preliminary data.</text>
</comment>
<organism evidence="2 3">
    <name type="scientific">Pseudomonas syringae pv. actinidiae</name>
    <dbReference type="NCBI Taxonomy" id="103796"/>
    <lineage>
        <taxon>Bacteria</taxon>
        <taxon>Pseudomonadati</taxon>
        <taxon>Pseudomonadota</taxon>
        <taxon>Gammaproteobacteria</taxon>
        <taxon>Pseudomonadales</taxon>
        <taxon>Pseudomonadaceae</taxon>
        <taxon>Pseudomonas</taxon>
        <taxon>Pseudomonas syringae</taxon>
    </lineage>
</organism>
<evidence type="ECO:0000313" key="3">
    <source>
        <dbReference type="Proteomes" id="UP000248291"/>
    </source>
</evidence>
<evidence type="ECO:0000256" key="1">
    <source>
        <dbReference type="SAM" id="MobiDB-lite"/>
    </source>
</evidence>